<dbReference type="InterPro" id="IPR001921">
    <property type="entry name" value="Ribosomal_eL8_euk"/>
</dbReference>
<dbReference type="InterPro" id="IPR018492">
    <property type="entry name" value="Ribosomal_eL8/Nhp2"/>
</dbReference>
<dbReference type="PRINTS" id="PR00881">
    <property type="entry name" value="L7ARS6FAMILY"/>
</dbReference>
<organism evidence="9 10">
    <name type="scientific">Myodes glareolus</name>
    <name type="common">Bank vole</name>
    <name type="synonym">Clethrionomys glareolus</name>
    <dbReference type="NCBI Taxonomy" id="447135"/>
    <lineage>
        <taxon>Eukaryota</taxon>
        <taxon>Metazoa</taxon>
        <taxon>Chordata</taxon>
        <taxon>Craniata</taxon>
        <taxon>Vertebrata</taxon>
        <taxon>Euteleostomi</taxon>
        <taxon>Mammalia</taxon>
        <taxon>Eutheria</taxon>
        <taxon>Euarchontoglires</taxon>
        <taxon>Glires</taxon>
        <taxon>Rodentia</taxon>
        <taxon>Myomorpha</taxon>
        <taxon>Muroidea</taxon>
        <taxon>Cricetidae</taxon>
        <taxon>Arvicolinae</taxon>
        <taxon>Myodes</taxon>
    </lineage>
</organism>
<sequence>MAGARVPNDTMVGKESAMENGRILQHFRGFYHDCYRLNIRSQKASKAPGIYNFLSTAWTPDMEDTMSVKGVTQSAVKQRPQRKEGQGEGGKRSGTHRREGTGSQKGSFCLRNNPLFEKRPETDIGQDIQIKRDLRCFIKCSPSVRLQWQRIILYKRLKVLLPLTSSGQQTATQLLKLAHKDRPETKQEKKLKLLARAEKKAVSKGDGPTLRPPLLQAGVSTVTTLMKNEKAHLVVIDQDVDRIELVVFLPTLCWKMGVFYCIIKGKARLGRLVHRKTYAAVAFTQVNPEDMDALAKQKLLGPMTVTDMISCCHWGDNILGLKSVARIVKLEKAKAKELATKLRRDNGSDLIFLVSCHPTRFCSRALADKELKDSEPCSSDKHGIAEWMAKTLARCQDRQIDYQELGLHDRSGSPTGHCPSLPIVRDREHGPCLLNASLKRQRPFRSHKCHYFEAMQVTGATTWSPEQLSE</sequence>
<accession>A0AAW0HYN2</accession>
<name>A0AAW0HYN2_MYOGA</name>
<keyword evidence="3" id="KW-0687">Ribonucleoprotein</keyword>
<evidence type="ECO:0000313" key="10">
    <source>
        <dbReference type="Proteomes" id="UP001488838"/>
    </source>
</evidence>
<dbReference type="Gene3D" id="3.30.1330.30">
    <property type="match status" value="1"/>
</dbReference>
<dbReference type="PRINTS" id="PR00882">
    <property type="entry name" value="RIBOSOMALL7A"/>
</dbReference>
<evidence type="ECO:0000256" key="7">
    <source>
        <dbReference type="SAM" id="MobiDB-lite"/>
    </source>
</evidence>
<dbReference type="EMBL" id="JBBHLL010000282">
    <property type="protein sequence ID" value="KAK7807058.1"/>
    <property type="molecule type" value="Genomic_DNA"/>
</dbReference>
<gene>
    <name evidence="9" type="ORF">U0070_011420</name>
</gene>
<evidence type="ECO:0000256" key="3">
    <source>
        <dbReference type="ARBA" id="ARBA00023274"/>
    </source>
</evidence>
<feature type="compositionally biased region" description="Basic and acidic residues" evidence="7">
    <location>
        <begin position="81"/>
        <end position="100"/>
    </location>
</feature>
<dbReference type="AlphaFoldDB" id="A0AAW0HYN2"/>
<evidence type="ECO:0000256" key="6">
    <source>
        <dbReference type="ARBA" id="ARBA00046616"/>
    </source>
</evidence>
<dbReference type="Proteomes" id="UP001488838">
    <property type="component" value="Unassembled WGS sequence"/>
</dbReference>
<dbReference type="InterPro" id="IPR004038">
    <property type="entry name" value="Ribosomal_eL8/eL30/eS12/Gad45"/>
</dbReference>
<protein>
    <recommendedName>
        <fullName evidence="4">Large ribosomal subunit protein eL8</fullName>
    </recommendedName>
    <alternativeName>
        <fullName evidence="5">60S ribosomal protein L7a</fullName>
    </alternativeName>
</protein>
<feature type="region of interest" description="Disordered" evidence="7">
    <location>
        <begin position="68"/>
        <end position="111"/>
    </location>
</feature>
<keyword evidence="2" id="KW-0689">Ribosomal protein</keyword>
<proteinExistence type="inferred from homology"/>
<dbReference type="Pfam" id="PF01248">
    <property type="entry name" value="Ribosomal_L7Ae"/>
    <property type="match status" value="1"/>
</dbReference>
<evidence type="ECO:0000256" key="5">
    <source>
        <dbReference type="ARBA" id="ARBA00035345"/>
    </source>
</evidence>
<keyword evidence="10" id="KW-1185">Reference proteome</keyword>
<evidence type="ECO:0000256" key="4">
    <source>
        <dbReference type="ARBA" id="ARBA00035232"/>
    </source>
</evidence>
<feature type="domain" description="Ribosomal protein eL8/eL30/eS12/Gadd45" evidence="8">
    <location>
        <begin position="215"/>
        <end position="294"/>
    </location>
</feature>
<dbReference type="InterPro" id="IPR029064">
    <property type="entry name" value="Ribosomal_eL30-like_sf"/>
</dbReference>
<comment type="caution">
    <text evidence="9">The sequence shown here is derived from an EMBL/GenBank/DDBJ whole genome shotgun (WGS) entry which is preliminary data.</text>
</comment>
<comment type="subunit">
    <text evidence="6">Component of the large ribosomal subunit. Interacts with CRY1. Interacts with DICER1, AGO2, TARBP2, MOV10 and EIF6; they form a large RNA-induced silencing complex (RISC).</text>
</comment>
<evidence type="ECO:0000256" key="1">
    <source>
        <dbReference type="ARBA" id="ARBA00007337"/>
    </source>
</evidence>
<reference evidence="9 10" key="1">
    <citation type="journal article" date="2023" name="bioRxiv">
        <title>Conserved and derived expression patterns and positive selection on dental genes reveal complex evolutionary context of ever-growing rodent molars.</title>
        <authorList>
            <person name="Calamari Z.T."/>
            <person name="Song A."/>
            <person name="Cohen E."/>
            <person name="Akter M."/>
            <person name="Roy R.D."/>
            <person name="Hallikas O."/>
            <person name="Christensen M.M."/>
            <person name="Li P."/>
            <person name="Marangoni P."/>
            <person name="Jernvall J."/>
            <person name="Klein O.D."/>
        </authorList>
    </citation>
    <scope>NUCLEOTIDE SEQUENCE [LARGE SCALE GENOMIC DNA]</scope>
    <source>
        <strain evidence="9">V071</strain>
    </source>
</reference>
<dbReference type="InterPro" id="IPR050257">
    <property type="entry name" value="eL8/uL1-like"/>
</dbReference>
<comment type="similarity">
    <text evidence="1">Belongs to the eukaryotic ribosomal protein eL8 family.</text>
</comment>
<evidence type="ECO:0000313" key="9">
    <source>
        <dbReference type="EMBL" id="KAK7807058.1"/>
    </source>
</evidence>
<evidence type="ECO:0000259" key="8">
    <source>
        <dbReference type="Pfam" id="PF01248"/>
    </source>
</evidence>
<dbReference type="GO" id="GO:0003723">
    <property type="term" value="F:RNA binding"/>
    <property type="evidence" value="ECO:0007669"/>
    <property type="project" value="InterPro"/>
</dbReference>
<dbReference type="PANTHER" id="PTHR23105">
    <property type="entry name" value="RIBOSOMAL PROTEIN L7AE FAMILY MEMBER"/>
    <property type="match status" value="1"/>
</dbReference>
<evidence type="ECO:0000256" key="2">
    <source>
        <dbReference type="ARBA" id="ARBA00022980"/>
    </source>
</evidence>
<dbReference type="GO" id="GO:1990904">
    <property type="term" value="C:ribonucleoprotein complex"/>
    <property type="evidence" value="ECO:0007669"/>
    <property type="project" value="UniProtKB-KW"/>
</dbReference>
<dbReference type="SUPFAM" id="SSF55315">
    <property type="entry name" value="L30e-like"/>
    <property type="match status" value="1"/>
</dbReference>
<dbReference type="GO" id="GO:0005840">
    <property type="term" value="C:ribosome"/>
    <property type="evidence" value="ECO:0007669"/>
    <property type="project" value="UniProtKB-KW"/>
</dbReference>